<reference evidence="2" key="2">
    <citation type="journal article" date="2022" name="Hortic Res">
        <title>The genome of Dioscorea zingiberensis sheds light on the biosynthesis, origin and evolution of the medicinally important diosgenin saponins.</title>
        <authorList>
            <person name="Li Y."/>
            <person name="Tan C."/>
            <person name="Li Z."/>
            <person name="Guo J."/>
            <person name="Li S."/>
            <person name="Chen X."/>
            <person name="Wang C."/>
            <person name="Dai X."/>
            <person name="Yang H."/>
            <person name="Song W."/>
            <person name="Hou L."/>
            <person name="Xu J."/>
            <person name="Tong Z."/>
            <person name="Xu A."/>
            <person name="Yuan X."/>
            <person name="Wang W."/>
            <person name="Yang Q."/>
            <person name="Chen L."/>
            <person name="Sun Z."/>
            <person name="Wang K."/>
            <person name="Pan B."/>
            <person name="Chen J."/>
            <person name="Bao Y."/>
            <person name="Liu F."/>
            <person name="Qi X."/>
            <person name="Gang D.R."/>
            <person name="Wen J."/>
            <person name="Li J."/>
        </authorList>
    </citation>
    <scope>NUCLEOTIDE SEQUENCE</scope>
    <source>
        <strain evidence="2">Dzin_1.0</strain>
    </source>
</reference>
<reference evidence="2" key="1">
    <citation type="submission" date="2021-03" db="EMBL/GenBank/DDBJ databases">
        <authorList>
            <person name="Li Z."/>
            <person name="Yang C."/>
        </authorList>
    </citation>
    <scope>NUCLEOTIDE SEQUENCE</scope>
    <source>
        <strain evidence="2">Dzin_1.0</strain>
        <tissue evidence="2">Leaf</tissue>
    </source>
</reference>
<dbReference type="OrthoDB" id="1269099at2759"/>
<proteinExistence type="predicted"/>
<dbReference type="EMBL" id="JAGGNH010000001">
    <property type="protein sequence ID" value="KAJ0987557.1"/>
    <property type="molecule type" value="Genomic_DNA"/>
</dbReference>
<name>A0A9D5HTI8_9LILI</name>
<evidence type="ECO:0000313" key="2">
    <source>
        <dbReference type="EMBL" id="KAJ0987557.1"/>
    </source>
</evidence>
<dbReference type="Proteomes" id="UP001085076">
    <property type="component" value="Miscellaneous, Linkage group lg01"/>
</dbReference>
<keyword evidence="3" id="KW-1185">Reference proteome</keyword>
<dbReference type="AlphaFoldDB" id="A0A9D5HTI8"/>
<organism evidence="2 3">
    <name type="scientific">Dioscorea zingiberensis</name>
    <dbReference type="NCBI Taxonomy" id="325984"/>
    <lineage>
        <taxon>Eukaryota</taxon>
        <taxon>Viridiplantae</taxon>
        <taxon>Streptophyta</taxon>
        <taxon>Embryophyta</taxon>
        <taxon>Tracheophyta</taxon>
        <taxon>Spermatophyta</taxon>
        <taxon>Magnoliopsida</taxon>
        <taxon>Liliopsida</taxon>
        <taxon>Dioscoreales</taxon>
        <taxon>Dioscoreaceae</taxon>
        <taxon>Dioscorea</taxon>
    </lineage>
</organism>
<protein>
    <submittedName>
        <fullName evidence="2">Uncharacterized protein</fullName>
    </submittedName>
</protein>
<comment type="caution">
    <text evidence="2">The sequence shown here is derived from an EMBL/GenBank/DDBJ whole genome shotgun (WGS) entry which is preliminary data.</text>
</comment>
<evidence type="ECO:0000313" key="3">
    <source>
        <dbReference type="Proteomes" id="UP001085076"/>
    </source>
</evidence>
<evidence type="ECO:0000256" key="1">
    <source>
        <dbReference type="SAM" id="MobiDB-lite"/>
    </source>
</evidence>
<gene>
    <name evidence="2" type="ORF">J5N97_005913</name>
</gene>
<dbReference type="PANTHER" id="PTHR34196:SF4">
    <property type="entry name" value="OS06G0208200 PROTEIN"/>
    <property type="match status" value="1"/>
</dbReference>
<sequence>MSNSYLISLLDLFSWIHRQIMGFYIILFPDDKEEEVISERDEEGLDEFNGELMEHEDNELMPVEHLLEPLDEDGPVKCPMFDSFPLMDQSIWKEVVTDGGLQKRKGPFTTARETITQSANKRKHHSIGRDSTAPSPPSKTLHTNFLQVFNQCRDYDF</sequence>
<accession>A0A9D5HTI8</accession>
<dbReference type="PANTHER" id="PTHR34196">
    <property type="entry name" value="OS02G0697700 PROTEIN"/>
    <property type="match status" value="1"/>
</dbReference>
<feature type="region of interest" description="Disordered" evidence="1">
    <location>
        <begin position="116"/>
        <end position="141"/>
    </location>
</feature>